<feature type="domain" description="Treble clef zinc finger" evidence="1">
    <location>
        <begin position="103"/>
        <end position="162"/>
    </location>
</feature>
<protein>
    <recommendedName>
        <fullName evidence="1">Treble clef zinc finger domain-containing protein</fullName>
    </recommendedName>
</protein>
<dbReference type="Pfam" id="PF14311">
    <property type="entry name" value="DUF4379"/>
    <property type="match status" value="4"/>
</dbReference>
<dbReference type="PANTHER" id="PTHR37317">
    <property type="entry name" value="BLR8090 PROTEIN"/>
    <property type="match status" value="1"/>
</dbReference>
<dbReference type="Gene3D" id="3.40.960.10">
    <property type="entry name" value="VSR Endonuclease"/>
    <property type="match status" value="1"/>
</dbReference>
<accession>A0A3G4ZTL2</accession>
<feature type="domain" description="Treble clef zinc finger" evidence="1">
    <location>
        <begin position="182"/>
        <end position="243"/>
    </location>
</feature>
<gene>
    <name evidence="2" type="ORF">Barrevirus38_2</name>
</gene>
<feature type="domain" description="Treble clef zinc finger" evidence="1">
    <location>
        <begin position="261"/>
        <end position="319"/>
    </location>
</feature>
<dbReference type="InterPro" id="IPR025487">
    <property type="entry name" value="DUF4379"/>
</dbReference>
<dbReference type="EMBL" id="MK072035">
    <property type="protein sequence ID" value="AYV77341.1"/>
    <property type="molecule type" value="Genomic_DNA"/>
</dbReference>
<name>A0A3G4ZTL2_9VIRU</name>
<organism evidence="2">
    <name type="scientific">Barrevirus sp</name>
    <dbReference type="NCBI Taxonomy" id="2487763"/>
    <lineage>
        <taxon>Viruses</taxon>
        <taxon>Varidnaviria</taxon>
        <taxon>Bamfordvirae</taxon>
        <taxon>Nucleocytoviricota</taxon>
        <taxon>Megaviricetes</taxon>
        <taxon>Imitervirales</taxon>
        <taxon>Mimiviridae</taxon>
        <taxon>Klosneuvirinae</taxon>
    </lineage>
</organism>
<dbReference type="PANTHER" id="PTHR37317:SF1">
    <property type="entry name" value="ZINC-RIBBON DOMAIN-CONTAINING PROTEIN-RELATED"/>
    <property type="match status" value="1"/>
</dbReference>
<feature type="domain" description="Treble clef zinc finger" evidence="1">
    <location>
        <begin position="25"/>
        <end position="84"/>
    </location>
</feature>
<proteinExistence type="predicted"/>
<evidence type="ECO:0000259" key="1">
    <source>
        <dbReference type="Pfam" id="PF14311"/>
    </source>
</evidence>
<evidence type="ECO:0000313" key="2">
    <source>
        <dbReference type="EMBL" id="AYV77341.1"/>
    </source>
</evidence>
<sequence length="470" mass="54428">MRPKNYNKIYSIYKILSEIRNFDHLIAQWHPIKNGTANFSDFTPGSSHVAWWICNKSACGCPHEWQSTINNRTKKNPTGCPYCSIPASKICYHNSLACLFPDLMDQWDYDKNTGIDPNTTAATSSKMVSWKCPNTCSIDCKHEWDSIINGRANSDYGCPFCNHYGNVICCYRKSFKHLFPELVKQWHPTRNKGINPSKLKSRSNIIIHWLCTEAICGCPHEWSAALSARTADINPTGCPFCCPNPLQICIHSSLEYKYPELAKEWDIHKNGKLKPSQISPGSNKQISWKCGNNPTHKWKTRVYNRTNADNPTGCPNCPNKTEAELLAWLIEQFPDYTIKSQKKYSWCRGKKKSYLRYDFYIIELNTLVELDGPQHFEDTSNWGSFEETRKRDIYKMKLALDHDIPVIRITQIMFKNKKDDMTDILLPHILNNKEIRCVFICEDDEYDNHIDMLTEELENDNQIVEVTILD</sequence>
<reference evidence="2" key="1">
    <citation type="submission" date="2018-10" db="EMBL/GenBank/DDBJ databases">
        <title>Hidden diversity of soil giant viruses.</title>
        <authorList>
            <person name="Schulz F."/>
            <person name="Alteio L."/>
            <person name="Goudeau D."/>
            <person name="Ryan E.M."/>
            <person name="Malmstrom R.R."/>
            <person name="Blanchard J."/>
            <person name="Woyke T."/>
        </authorList>
    </citation>
    <scope>NUCLEOTIDE SEQUENCE</scope>
    <source>
        <strain evidence="2">BAV1</strain>
    </source>
</reference>